<dbReference type="Proteomes" id="UP000184440">
    <property type="component" value="Unassembled WGS sequence"/>
</dbReference>
<evidence type="ECO:0000313" key="1">
    <source>
        <dbReference type="EMBL" id="SHN12296.1"/>
    </source>
</evidence>
<sequence>PWHHHRVHDQGWHLNFDGHTLTIHRPDGTTLDPP</sequence>
<evidence type="ECO:0000313" key="2">
    <source>
        <dbReference type="EMBL" id="SHN47618.1"/>
    </source>
</evidence>
<organism evidence="2 3">
    <name type="scientific">Cryptosporangium aurantiacum</name>
    <dbReference type="NCBI Taxonomy" id="134849"/>
    <lineage>
        <taxon>Bacteria</taxon>
        <taxon>Bacillati</taxon>
        <taxon>Actinomycetota</taxon>
        <taxon>Actinomycetes</taxon>
        <taxon>Cryptosporangiales</taxon>
        <taxon>Cryptosporangiaceae</taxon>
        <taxon>Cryptosporangium</taxon>
    </lineage>
</organism>
<dbReference type="EMBL" id="FRCS01000025">
    <property type="protein sequence ID" value="SHN47618.1"/>
    <property type="molecule type" value="Genomic_DNA"/>
</dbReference>
<dbReference type="AlphaFoldDB" id="A0A1M7RND9"/>
<name>A0A1M7RND9_9ACTN</name>
<accession>A0A1M7RND9</accession>
<evidence type="ECO:0000313" key="3">
    <source>
        <dbReference type="Proteomes" id="UP000184440"/>
    </source>
</evidence>
<dbReference type="EMBL" id="FRCS01000003">
    <property type="protein sequence ID" value="SHN12296.1"/>
    <property type="molecule type" value="Genomic_DNA"/>
</dbReference>
<reference evidence="2 3" key="1">
    <citation type="submission" date="2016-11" db="EMBL/GenBank/DDBJ databases">
        <authorList>
            <person name="Jaros S."/>
            <person name="Januszkiewicz K."/>
            <person name="Wedrychowicz H."/>
        </authorList>
    </citation>
    <scope>NUCLEOTIDE SEQUENCE [LARGE SCALE GENOMIC DNA]</scope>
    <source>
        <strain evidence="2 3">DSM 46144</strain>
    </source>
</reference>
<gene>
    <name evidence="1" type="ORF">SAMN05443668_1031</name>
    <name evidence="2" type="ORF">SAMN05443668_12578</name>
</gene>
<proteinExistence type="predicted"/>
<protein>
    <submittedName>
        <fullName evidence="2">Uncharacterized protein</fullName>
    </submittedName>
</protein>
<keyword evidence="3" id="KW-1185">Reference proteome</keyword>
<feature type="non-terminal residue" evidence="2">
    <location>
        <position position="1"/>
    </location>
</feature>